<dbReference type="eggNOG" id="COG0845">
    <property type="taxonomic scope" value="Bacteria"/>
</dbReference>
<keyword evidence="2" id="KW-0175">Coiled coil</keyword>
<protein>
    <recommendedName>
        <fullName evidence="5">RND efflux pump membrane fusion protein barrel-sandwich domain-containing protein</fullName>
    </recommendedName>
</protein>
<evidence type="ECO:0000256" key="2">
    <source>
        <dbReference type="SAM" id="Coils"/>
    </source>
</evidence>
<dbReference type="InterPro" id="IPR051909">
    <property type="entry name" value="MFP_Cation_Efflux"/>
</dbReference>
<evidence type="ECO:0008006" key="5">
    <source>
        <dbReference type="Google" id="ProtNLM"/>
    </source>
</evidence>
<keyword evidence="4" id="KW-1185">Reference proteome</keyword>
<reference evidence="4" key="1">
    <citation type="submission" date="2011-02" db="EMBL/GenBank/DDBJ databases">
        <title>The complete genome of Planctomyces brasiliensis DSM 5305.</title>
        <authorList>
            <person name="Lucas S."/>
            <person name="Copeland A."/>
            <person name="Lapidus A."/>
            <person name="Bruce D."/>
            <person name="Goodwin L."/>
            <person name="Pitluck S."/>
            <person name="Kyrpides N."/>
            <person name="Mavromatis K."/>
            <person name="Pagani I."/>
            <person name="Ivanova N."/>
            <person name="Ovchinnikova G."/>
            <person name="Lu M."/>
            <person name="Detter J.C."/>
            <person name="Han C."/>
            <person name="Land M."/>
            <person name="Hauser L."/>
            <person name="Markowitz V."/>
            <person name="Cheng J.-F."/>
            <person name="Hugenholtz P."/>
            <person name="Woyke T."/>
            <person name="Wu D."/>
            <person name="Tindall B."/>
            <person name="Pomrenke H.G."/>
            <person name="Brambilla E."/>
            <person name="Klenk H.-P."/>
            <person name="Eisen J.A."/>
        </authorList>
    </citation>
    <scope>NUCLEOTIDE SEQUENCE [LARGE SCALE GENOMIC DNA]</scope>
    <source>
        <strain evidence="4">ATCC 49424 / DSM 5305 / JCM 21570 / NBRC 103401 / IFAM 1448</strain>
    </source>
</reference>
<sequence>MKSQVVRILEQLNQAGLHADAWLLWRVLDGGFKLVASGGLGEQASHEMVASWAGNEDLLAQAISANEPARATAAVKVENGGQMSLHLVALPIHDSGQPNGVLQCLFRQESQATEVFRRGLNTEEQSQLSACLNQQHNGDSAAPALVDELAEIVSNSSGAPRLTALLNEFCLRYQFDRAVLFEGTGARCQLQGQSGTSRVEQRSVDLRVLKELGSEYNRSQVGSWQLLEAGRAGAKTSVFFTLSEASQAAEPLFLLLQRFGGSEQADFRSAILHDQGAWALAFQAALDGTGSSTGARFPARLLVLCGIVVLLVVPIPLVIQAEGQFWPASRANVYAPEDGVIEADQLLLPTDGVVEAKQPLLTMTSRELELQLSQLDGQLATVSEQIRSLRNTRPERPFVDDPRQTSDRDVSIRLAELTARQEGLQAERELLQDRLASLTVLSPLGGQILTWDPQLKLSGRPVARGQQLLAIGDTAGDWEVLADIAAEDLQLFKQGMEKRHRAVQLKTLGKGPERYRGQLSELADVLHQTEAGRLAARSEFELIDNLEGVTPGQRVTVQVNAGYYPAGYVWFRHAWEAIRLFFTW</sequence>
<dbReference type="GO" id="GO:0030313">
    <property type="term" value="C:cell envelope"/>
    <property type="evidence" value="ECO:0007669"/>
    <property type="project" value="TreeGrafter"/>
</dbReference>
<feature type="coiled-coil region" evidence="2">
    <location>
        <begin position="365"/>
        <end position="434"/>
    </location>
</feature>
<keyword evidence="1" id="KW-0813">Transport</keyword>
<dbReference type="GO" id="GO:0060003">
    <property type="term" value="P:copper ion export"/>
    <property type="evidence" value="ECO:0007669"/>
    <property type="project" value="TreeGrafter"/>
</dbReference>
<name>F0SGK5_RUBBR</name>
<dbReference type="EMBL" id="CP002546">
    <property type="protein sequence ID" value="ADY61610.1"/>
    <property type="molecule type" value="Genomic_DNA"/>
</dbReference>
<evidence type="ECO:0000313" key="3">
    <source>
        <dbReference type="EMBL" id="ADY61610.1"/>
    </source>
</evidence>
<evidence type="ECO:0000256" key="1">
    <source>
        <dbReference type="ARBA" id="ARBA00022448"/>
    </source>
</evidence>
<dbReference type="HOGENOM" id="CLU_466823_0_0_0"/>
<accession>F0SGK5</accession>
<dbReference type="KEGG" id="pbs:Plabr_4033"/>
<dbReference type="PANTHER" id="PTHR30097">
    <property type="entry name" value="CATION EFFLUX SYSTEM PROTEIN CUSB"/>
    <property type="match status" value="1"/>
</dbReference>
<dbReference type="PANTHER" id="PTHR30097:SF4">
    <property type="entry name" value="SLR6042 PROTEIN"/>
    <property type="match status" value="1"/>
</dbReference>
<dbReference type="OrthoDB" id="248877at2"/>
<dbReference type="STRING" id="756272.Plabr_4033"/>
<dbReference type="RefSeq" id="WP_013630327.1">
    <property type="nucleotide sequence ID" value="NC_015174.1"/>
</dbReference>
<gene>
    <name evidence="3" type="ordered locus">Plabr_4033</name>
</gene>
<proteinExistence type="predicted"/>
<dbReference type="GO" id="GO:0015679">
    <property type="term" value="P:plasma membrane copper ion transport"/>
    <property type="evidence" value="ECO:0007669"/>
    <property type="project" value="TreeGrafter"/>
</dbReference>
<dbReference type="Proteomes" id="UP000006860">
    <property type="component" value="Chromosome"/>
</dbReference>
<organism evidence="3 4">
    <name type="scientific">Rubinisphaera brasiliensis (strain ATCC 49424 / DSM 5305 / JCM 21570 / IAM 15109 / NBRC 103401 / IFAM 1448)</name>
    <name type="common">Planctomyces brasiliensis</name>
    <dbReference type="NCBI Taxonomy" id="756272"/>
    <lineage>
        <taxon>Bacteria</taxon>
        <taxon>Pseudomonadati</taxon>
        <taxon>Planctomycetota</taxon>
        <taxon>Planctomycetia</taxon>
        <taxon>Planctomycetales</taxon>
        <taxon>Planctomycetaceae</taxon>
        <taxon>Rubinisphaera</taxon>
    </lineage>
</organism>
<evidence type="ECO:0000313" key="4">
    <source>
        <dbReference type="Proteomes" id="UP000006860"/>
    </source>
</evidence>
<dbReference type="AlphaFoldDB" id="F0SGK5"/>